<gene>
    <name evidence="13" type="ORF">BC938DRAFT_477429</name>
</gene>
<dbReference type="InterPro" id="IPR045132">
    <property type="entry name" value="UBE4"/>
</dbReference>
<comment type="similarity">
    <text evidence="5">Belongs to the ubiquitin conjugation factor E4 family.</text>
</comment>
<dbReference type="InterPro" id="IPR013083">
    <property type="entry name" value="Znf_RING/FYVE/PHD"/>
</dbReference>
<dbReference type="PROSITE" id="PS51698">
    <property type="entry name" value="U_BOX"/>
    <property type="match status" value="2"/>
</dbReference>
<organism evidence="13 14">
    <name type="scientific">Jimgerdemannia flammicorona</name>
    <dbReference type="NCBI Taxonomy" id="994334"/>
    <lineage>
        <taxon>Eukaryota</taxon>
        <taxon>Fungi</taxon>
        <taxon>Fungi incertae sedis</taxon>
        <taxon>Mucoromycota</taxon>
        <taxon>Mucoromycotina</taxon>
        <taxon>Endogonomycetes</taxon>
        <taxon>Endogonales</taxon>
        <taxon>Endogonaceae</taxon>
        <taxon>Jimgerdemannia</taxon>
    </lineage>
</organism>
<keyword evidence="7" id="KW-0963">Cytoplasm</keyword>
<feature type="domain" description="U-box" evidence="12">
    <location>
        <begin position="1086"/>
        <end position="1168"/>
    </location>
</feature>
<sequence length="1189" mass="134124">MDDPTPFSDAEKIRLKRLAKLRQQEESQPPSSSAPSASSSASASRPAQPLAPKPVLQEAVPASTGSRVTKVESKPTTPAVTPAPTPTPKPAAPAKSFEDWQNEALSRILQVTLNPDAVSKGGVRHIYLITLAVELECETSADTPRPFRITADIFDKTLIARLSIDPNNPGDEYAEFAAELRVPLFEYMLSCWRRVQEIRKGMWSRQRVPNEPGRISAADRCAGQDQGIARLVRRVGVADAGHVSASAADVPLGSEQLVPRLLVDTDTAEGLPDEFFKEMVARFKDEDDALAQIFGPALTGLSGRIRGETILGDYWPPALTMLTEHKNFASVLPSLPNWDPAFSTPRTIELMSLLGPFFRLSVFPDDQPSVAENYFANSEGRNKADIDSAITSLRGTVRTIQNNLFGILNNIVRASPTGKDGVLSYLASVARKNEKRAQMQVDRQTVATDGFMGNLAAVLLNFCNPFMDASKIDRIDPDYLRTPQSRIDVSKDTKINATQEESDAYYKEGAAQPDRNPHFITESFFLALTFLHYGPIRSLVNYNDFLRSYNDCKNQYQRMKDEQPRWANLPQVAMNETILKRMKDQVEKLLCHKLALDAALQDPEFLSHMMRFYNLVMTWLVRLVDPKGGHPSQAVGLPLPNEIPKLFAMLPEWIIEDIVEFFIFVGKFGYESRVMRMNSKDELVTFAVTFLRSSKYIKNPYLKAKLVEIFFYFTYPLGKGIPGELDVTLNSHALALDHLVPAIMAFYVEVEQTGASSQFYDKFNIRYNISQSRNCRNPESFTRFVNMLMSDVTYLLDESLTKLAEIHRIQSEMGDTAAWEAQTQQHRQERESYLRTLERQAQSYVALGNETVHMLQYLTAEVVEPFMSPEIVERLAAMLDYNLAQLVGPKCMELKVKNPEKYHFRPRDLLGELIDIYLHLNCPDFVIAVARDERSYKKEWFRKASGILLKYGLKDNDAIATLEKFVSDVEVAVQSGIEEEEALGDVPDDFLDPIFFTLMKDPVKLPTSGTTVDRSTIRTHLLGDTRDPFNRAPLSMEMVVPDDEMKERIRIWKDEQRRTRRQQRLAALQDEGGDPSGIEEEEALGDVPDDFLDPIFFTLMKDPVKLPTSGTTVDRSTIRSHLLGDTCDPFNRAPLSIEMVVPGTNISTIPDDEMKERIRIWKDEQRRTRRQQRLAALQGEGGDPMDTSA</sequence>
<reference evidence="13 14" key="1">
    <citation type="journal article" date="2018" name="New Phytol.">
        <title>Phylogenomics of Endogonaceae and evolution of mycorrhizas within Mucoromycota.</title>
        <authorList>
            <person name="Chang Y."/>
            <person name="Desiro A."/>
            <person name="Na H."/>
            <person name="Sandor L."/>
            <person name="Lipzen A."/>
            <person name="Clum A."/>
            <person name="Barry K."/>
            <person name="Grigoriev I.V."/>
            <person name="Martin F.M."/>
            <person name="Stajich J.E."/>
            <person name="Smith M.E."/>
            <person name="Bonito G."/>
            <person name="Spatafora J.W."/>
        </authorList>
    </citation>
    <scope>NUCLEOTIDE SEQUENCE [LARGE SCALE GENOMIC DNA]</scope>
    <source>
        <strain evidence="13 14">AD002</strain>
    </source>
</reference>
<dbReference type="Gene3D" id="3.30.40.10">
    <property type="entry name" value="Zinc/RING finger domain, C3HC4 (zinc finger)"/>
    <property type="match status" value="2"/>
</dbReference>
<keyword evidence="14" id="KW-1185">Reference proteome</keyword>
<comment type="pathway">
    <text evidence="4">Protein modification; protein ubiquitination.</text>
</comment>
<dbReference type="SMART" id="SM00504">
    <property type="entry name" value="Ubox"/>
    <property type="match status" value="2"/>
</dbReference>
<name>A0A433QPA7_9FUNG</name>
<dbReference type="PANTHER" id="PTHR13931">
    <property type="entry name" value="UBIQUITINATION FACTOR E4"/>
    <property type="match status" value="1"/>
</dbReference>
<evidence type="ECO:0000256" key="6">
    <source>
        <dbReference type="ARBA" id="ARBA00012483"/>
    </source>
</evidence>
<dbReference type="GO" id="GO:0000151">
    <property type="term" value="C:ubiquitin ligase complex"/>
    <property type="evidence" value="ECO:0007669"/>
    <property type="project" value="InterPro"/>
</dbReference>
<dbReference type="Proteomes" id="UP000274822">
    <property type="component" value="Unassembled WGS sequence"/>
</dbReference>
<dbReference type="AlphaFoldDB" id="A0A433QPA7"/>
<evidence type="ECO:0000259" key="12">
    <source>
        <dbReference type="PROSITE" id="PS51698"/>
    </source>
</evidence>
<evidence type="ECO:0000256" key="5">
    <source>
        <dbReference type="ARBA" id="ARBA00007434"/>
    </source>
</evidence>
<feature type="compositionally biased region" description="Acidic residues" evidence="11">
    <location>
        <begin position="1071"/>
        <end position="1081"/>
    </location>
</feature>
<evidence type="ECO:0000313" key="13">
    <source>
        <dbReference type="EMBL" id="RUS31621.1"/>
    </source>
</evidence>
<keyword evidence="9" id="KW-0833">Ubl conjugation pathway</keyword>
<dbReference type="GO" id="GO:0006511">
    <property type="term" value="P:ubiquitin-dependent protein catabolic process"/>
    <property type="evidence" value="ECO:0007669"/>
    <property type="project" value="InterPro"/>
</dbReference>
<dbReference type="GO" id="GO:0000209">
    <property type="term" value="P:protein polyubiquitination"/>
    <property type="evidence" value="ECO:0007669"/>
    <property type="project" value="TreeGrafter"/>
</dbReference>
<evidence type="ECO:0000313" key="14">
    <source>
        <dbReference type="Proteomes" id="UP000274822"/>
    </source>
</evidence>
<evidence type="ECO:0000256" key="9">
    <source>
        <dbReference type="ARBA" id="ARBA00022786"/>
    </source>
</evidence>
<evidence type="ECO:0000256" key="10">
    <source>
        <dbReference type="ARBA" id="ARBA00023242"/>
    </source>
</evidence>
<evidence type="ECO:0000256" key="8">
    <source>
        <dbReference type="ARBA" id="ARBA00022679"/>
    </source>
</evidence>
<accession>A0A433QPA7</accession>
<dbReference type="SUPFAM" id="SSF57850">
    <property type="entry name" value="RING/U-box"/>
    <property type="match status" value="2"/>
</dbReference>
<feature type="region of interest" description="Disordered" evidence="11">
    <location>
        <begin position="1"/>
        <end position="97"/>
    </location>
</feature>
<dbReference type="SUPFAM" id="SSF51713">
    <property type="entry name" value="tRNA-guanine transglycosylase"/>
    <property type="match status" value="1"/>
</dbReference>
<dbReference type="PANTHER" id="PTHR13931:SF2">
    <property type="entry name" value="UBIQUITIN CONJUGATION FACTOR E4 B"/>
    <property type="match status" value="1"/>
</dbReference>
<evidence type="ECO:0000256" key="3">
    <source>
        <dbReference type="ARBA" id="ARBA00004496"/>
    </source>
</evidence>
<dbReference type="GO" id="GO:0036503">
    <property type="term" value="P:ERAD pathway"/>
    <property type="evidence" value="ECO:0007669"/>
    <property type="project" value="InterPro"/>
</dbReference>
<feature type="compositionally biased region" description="Low complexity" evidence="11">
    <location>
        <begin position="26"/>
        <end position="50"/>
    </location>
</feature>
<evidence type="ECO:0000256" key="4">
    <source>
        <dbReference type="ARBA" id="ARBA00004906"/>
    </source>
</evidence>
<dbReference type="UniPathway" id="UPA00143"/>
<feature type="domain" description="U-box" evidence="12">
    <location>
        <begin position="985"/>
        <end position="1059"/>
    </location>
</feature>
<dbReference type="GO" id="GO:0006400">
    <property type="term" value="P:tRNA modification"/>
    <property type="evidence" value="ECO:0007669"/>
    <property type="project" value="InterPro"/>
</dbReference>
<evidence type="ECO:0000256" key="1">
    <source>
        <dbReference type="ARBA" id="ARBA00000900"/>
    </source>
</evidence>
<keyword evidence="10" id="KW-0539">Nucleus</keyword>
<proteinExistence type="inferred from homology"/>
<dbReference type="Pfam" id="PF04564">
    <property type="entry name" value="U-box"/>
    <property type="match status" value="2"/>
</dbReference>
<dbReference type="EC" id="2.3.2.27" evidence="6"/>
<dbReference type="FunFam" id="3.30.40.10:FF:000055">
    <property type="entry name" value="Ubiquitin conjugation factor e4 a"/>
    <property type="match status" value="2"/>
</dbReference>
<comment type="subcellular location">
    <subcellularLocation>
        <location evidence="3">Cytoplasm</location>
    </subcellularLocation>
    <subcellularLocation>
        <location evidence="2">Nucleus</location>
    </subcellularLocation>
</comment>
<dbReference type="InterPro" id="IPR019474">
    <property type="entry name" value="Ub_conjug_fac_E4_core"/>
</dbReference>
<evidence type="ECO:0000256" key="7">
    <source>
        <dbReference type="ARBA" id="ARBA00022490"/>
    </source>
</evidence>
<dbReference type="EMBL" id="RBNJ01002757">
    <property type="protein sequence ID" value="RUS31621.1"/>
    <property type="molecule type" value="Genomic_DNA"/>
</dbReference>
<feature type="region of interest" description="Disordered" evidence="11">
    <location>
        <begin position="1167"/>
        <end position="1189"/>
    </location>
</feature>
<feature type="region of interest" description="Disordered" evidence="11">
    <location>
        <begin position="1062"/>
        <end position="1081"/>
    </location>
</feature>
<protein>
    <recommendedName>
        <fullName evidence="6">RING-type E3 ubiquitin transferase</fullName>
        <ecNumber evidence="6">2.3.2.27</ecNumber>
    </recommendedName>
</protein>
<dbReference type="InterPro" id="IPR003613">
    <property type="entry name" value="Ubox_domain"/>
</dbReference>
<comment type="caution">
    <text evidence="13">The sequence shown here is derived from an EMBL/GenBank/DDBJ whole genome shotgun (WGS) entry which is preliminary data.</text>
</comment>
<dbReference type="InterPro" id="IPR036511">
    <property type="entry name" value="TGT-like_sf"/>
</dbReference>
<dbReference type="GO" id="GO:0034450">
    <property type="term" value="F:ubiquitin-ubiquitin ligase activity"/>
    <property type="evidence" value="ECO:0007669"/>
    <property type="project" value="InterPro"/>
</dbReference>
<dbReference type="GO" id="GO:0005634">
    <property type="term" value="C:nucleus"/>
    <property type="evidence" value="ECO:0007669"/>
    <property type="project" value="UniProtKB-SubCell"/>
</dbReference>
<dbReference type="GO" id="GO:0005737">
    <property type="term" value="C:cytoplasm"/>
    <property type="evidence" value="ECO:0007669"/>
    <property type="project" value="UniProtKB-SubCell"/>
</dbReference>
<dbReference type="Pfam" id="PF10408">
    <property type="entry name" value="Ufd2P_core"/>
    <property type="match status" value="1"/>
</dbReference>
<comment type="catalytic activity">
    <reaction evidence="1">
        <text>S-ubiquitinyl-[E2 ubiquitin-conjugating enzyme]-L-cysteine + [acceptor protein]-L-lysine = [E2 ubiquitin-conjugating enzyme]-L-cysteine + N(6)-ubiquitinyl-[acceptor protein]-L-lysine.</text>
        <dbReference type="EC" id="2.3.2.27"/>
    </reaction>
</comment>
<feature type="compositionally biased region" description="Pro residues" evidence="11">
    <location>
        <begin position="81"/>
        <end position="91"/>
    </location>
</feature>
<keyword evidence="8" id="KW-0808">Transferase</keyword>
<evidence type="ECO:0000256" key="2">
    <source>
        <dbReference type="ARBA" id="ARBA00004123"/>
    </source>
</evidence>
<evidence type="ECO:0000256" key="11">
    <source>
        <dbReference type="SAM" id="MobiDB-lite"/>
    </source>
</evidence>